<dbReference type="STRING" id="692418.SAMN04488029_2249"/>
<keyword evidence="7" id="KW-0143">Chaperone</keyword>
<dbReference type="Pfam" id="PF13616">
    <property type="entry name" value="Rotamase_3"/>
    <property type="match status" value="1"/>
</dbReference>
<feature type="domain" description="PpiC" evidence="13">
    <location>
        <begin position="344"/>
        <end position="445"/>
    </location>
</feature>
<keyword evidence="6 12" id="KW-0472">Membrane</keyword>
<keyword evidence="11" id="KW-0697">Rotamase</keyword>
<dbReference type="InterPro" id="IPR027304">
    <property type="entry name" value="Trigger_fact/SurA_dom_sf"/>
</dbReference>
<comment type="subcellular location">
    <subcellularLocation>
        <location evidence="1">Cell inner membrane</location>
        <topology evidence="1">Single-pass type II membrane protein</topology>
        <orientation evidence="1">Periplasmic side</orientation>
    </subcellularLocation>
</comment>
<keyword evidence="3" id="KW-0997">Cell inner membrane</keyword>
<sequence>MAAINTLREKGSKIIVFLIGFSIVAFVGADLLGPNSTLLGNSKTNVGEIAGSNISYQDFLAKQDEMEYNWTQSNRRTPTSNDIAGIRNLTWDALVAEYAFKNEFNAIGIDVSDEEIVDMVQGDNISPEIRQAFTDPQTGEFSKDNVVAFLQNLGEQTPAQRANWYNFEKNLGPSRLRLKFDNLMIKTNYATEAEAKFKYQNESNTAEINYVYVPFLSMADTAINVSDSELKAYLSDNEKEYQREESKSVKYISFDVVPSADDTAMVVEQIEKLKSELINTDNDSTFAVVNSDASDAFKNYTPGELPAVFQGEDVVMGAGTFVGPVIENGSYVIYKVASMRPSDANSARASHILFKWASDSDAEKAKAKKEARDVLKQIKSGADFAEMARLHGTDGTASKGGDLGWFAEGAMVAPFQEAVYGASRKGLLSDVVETQFGYHIINVTETKTNVVYKIAKVALDIFVSDDTRNKYYRDAEQFALNASNLEEFEATAKENNLSIKTAARVRKNDRRITGIAEGRSIVYWAYNTASIGDVSEVFEIDDQYVIAVLTDEQEEGVAALESVRFEVTKKVRDQKKAKIITEKLNGLTGTMDEIAASYGEGAKVYNMPALKLSSNSLKSVGLAPEAVGVAFSMENGETTKPFAVDNGVLIIEMVNKLEAPEISDYESYRTQVLQQRQGRIAYSVDQTIKELAEIKDERYKFF</sequence>
<evidence type="ECO:0000256" key="10">
    <source>
        <dbReference type="ARBA" id="ARBA00042775"/>
    </source>
</evidence>
<dbReference type="GO" id="GO:0003755">
    <property type="term" value="F:peptidyl-prolyl cis-trans isomerase activity"/>
    <property type="evidence" value="ECO:0007669"/>
    <property type="project" value="UniProtKB-KW"/>
</dbReference>
<keyword evidence="11 14" id="KW-0413">Isomerase</keyword>
<organism evidence="14 15">
    <name type="scientific">Reichenbachiella faecimaris</name>
    <dbReference type="NCBI Taxonomy" id="692418"/>
    <lineage>
        <taxon>Bacteria</taxon>
        <taxon>Pseudomonadati</taxon>
        <taxon>Bacteroidota</taxon>
        <taxon>Cytophagia</taxon>
        <taxon>Cytophagales</taxon>
        <taxon>Reichenbachiellaceae</taxon>
        <taxon>Reichenbachiella</taxon>
    </lineage>
</organism>
<dbReference type="PROSITE" id="PS50198">
    <property type="entry name" value="PPIC_PPIASE_2"/>
    <property type="match status" value="1"/>
</dbReference>
<evidence type="ECO:0000256" key="2">
    <source>
        <dbReference type="ARBA" id="ARBA00022475"/>
    </source>
</evidence>
<dbReference type="SUPFAM" id="SSF109998">
    <property type="entry name" value="Triger factor/SurA peptide-binding domain-like"/>
    <property type="match status" value="1"/>
</dbReference>
<dbReference type="Proteomes" id="UP000192472">
    <property type="component" value="Unassembled WGS sequence"/>
</dbReference>
<dbReference type="InterPro" id="IPR000297">
    <property type="entry name" value="PPIase_PpiC"/>
</dbReference>
<evidence type="ECO:0000256" key="5">
    <source>
        <dbReference type="ARBA" id="ARBA00022989"/>
    </source>
</evidence>
<protein>
    <recommendedName>
        <fullName evidence="9">Periplasmic chaperone PpiD</fullName>
    </recommendedName>
    <alternativeName>
        <fullName evidence="10">Periplasmic folding chaperone</fullName>
    </alternativeName>
</protein>
<dbReference type="SUPFAM" id="SSF54534">
    <property type="entry name" value="FKBP-like"/>
    <property type="match status" value="1"/>
</dbReference>
<dbReference type="Pfam" id="PF13623">
    <property type="entry name" value="SurA_N_2"/>
    <property type="match status" value="1"/>
</dbReference>
<keyword evidence="15" id="KW-1185">Reference proteome</keyword>
<keyword evidence="5 12" id="KW-1133">Transmembrane helix</keyword>
<feature type="transmembrane region" description="Helical" evidence="12">
    <location>
        <begin position="14"/>
        <end position="33"/>
    </location>
</feature>
<dbReference type="InterPro" id="IPR046357">
    <property type="entry name" value="PPIase_dom_sf"/>
</dbReference>
<evidence type="ECO:0000256" key="11">
    <source>
        <dbReference type="PROSITE-ProRule" id="PRU00278"/>
    </source>
</evidence>
<dbReference type="Gene3D" id="3.10.50.40">
    <property type="match status" value="1"/>
</dbReference>
<dbReference type="AlphaFoldDB" id="A0A1W2GE09"/>
<evidence type="ECO:0000313" key="15">
    <source>
        <dbReference type="Proteomes" id="UP000192472"/>
    </source>
</evidence>
<reference evidence="14 15" key="1">
    <citation type="submission" date="2017-04" db="EMBL/GenBank/DDBJ databases">
        <authorList>
            <person name="Afonso C.L."/>
            <person name="Miller P.J."/>
            <person name="Scott M.A."/>
            <person name="Spackman E."/>
            <person name="Goraichik I."/>
            <person name="Dimitrov K.M."/>
            <person name="Suarez D.L."/>
            <person name="Swayne D.E."/>
        </authorList>
    </citation>
    <scope>NUCLEOTIDE SEQUENCE [LARGE SCALE GENOMIC DNA]</scope>
    <source>
        <strain evidence="14 15">DSM 26133</strain>
    </source>
</reference>
<name>A0A1W2GE09_REIFA</name>
<evidence type="ECO:0000256" key="6">
    <source>
        <dbReference type="ARBA" id="ARBA00023136"/>
    </source>
</evidence>
<gene>
    <name evidence="14" type="ORF">SAMN04488029_2249</name>
</gene>
<dbReference type="RefSeq" id="WP_084372908.1">
    <property type="nucleotide sequence ID" value="NZ_FWYF01000002.1"/>
</dbReference>
<dbReference type="GO" id="GO:0005886">
    <property type="term" value="C:plasma membrane"/>
    <property type="evidence" value="ECO:0007669"/>
    <property type="project" value="UniProtKB-SubCell"/>
</dbReference>
<evidence type="ECO:0000256" key="4">
    <source>
        <dbReference type="ARBA" id="ARBA00022692"/>
    </source>
</evidence>
<dbReference type="InterPro" id="IPR052029">
    <property type="entry name" value="PpiD_chaperone"/>
</dbReference>
<evidence type="ECO:0000256" key="12">
    <source>
        <dbReference type="SAM" id="Phobius"/>
    </source>
</evidence>
<evidence type="ECO:0000256" key="3">
    <source>
        <dbReference type="ARBA" id="ARBA00022519"/>
    </source>
</evidence>
<proteinExistence type="inferred from homology"/>
<evidence type="ECO:0000313" key="14">
    <source>
        <dbReference type="EMBL" id="SMD34913.1"/>
    </source>
</evidence>
<dbReference type="PANTHER" id="PTHR47529:SF1">
    <property type="entry name" value="PERIPLASMIC CHAPERONE PPID"/>
    <property type="match status" value="1"/>
</dbReference>
<evidence type="ECO:0000256" key="8">
    <source>
        <dbReference type="ARBA" id="ARBA00038408"/>
    </source>
</evidence>
<accession>A0A1W2GE09</accession>
<dbReference type="OrthoDB" id="9812372at2"/>
<evidence type="ECO:0000259" key="13">
    <source>
        <dbReference type="PROSITE" id="PS50198"/>
    </source>
</evidence>
<dbReference type="PANTHER" id="PTHR47529">
    <property type="entry name" value="PEPTIDYL-PROLYL CIS-TRANS ISOMERASE D"/>
    <property type="match status" value="1"/>
</dbReference>
<dbReference type="EMBL" id="FWYF01000002">
    <property type="protein sequence ID" value="SMD34913.1"/>
    <property type="molecule type" value="Genomic_DNA"/>
</dbReference>
<keyword evidence="4 12" id="KW-0812">Transmembrane</keyword>
<evidence type="ECO:0000256" key="9">
    <source>
        <dbReference type="ARBA" id="ARBA00040743"/>
    </source>
</evidence>
<comment type="similarity">
    <text evidence="8">Belongs to the PpiD chaperone family.</text>
</comment>
<keyword evidence="2" id="KW-1003">Cell membrane</keyword>
<evidence type="ECO:0000256" key="7">
    <source>
        <dbReference type="ARBA" id="ARBA00023186"/>
    </source>
</evidence>
<evidence type="ECO:0000256" key="1">
    <source>
        <dbReference type="ARBA" id="ARBA00004382"/>
    </source>
</evidence>